<dbReference type="InterPro" id="IPR023214">
    <property type="entry name" value="HAD_sf"/>
</dbReference>
<dbReference type="RefSeq" id="WP_161825072.1">
    <property type="nucleotide sequence ID" value="NZ_WVIC01000014.1"/>
</dbReference>
<dbReference type="SUPFAM" id="SSF56784">
    <property type="entry name" value="HAD-like"/>
    <property type="match status" value="1"/>
</dbReference>
<comment type="cofactor">
    <cofactor evidence="1">
        <name>Mg(2+)</name>
        <dbReference type="ChEBI" id="CHEBI:18420"/>
    </cofactor>
</comment>
<dbReference type="CDD" id="cd07505">
    <property type="entry name" value="HAD_BPGM-like"/>
    <property type="match status" value="1"/>
</dbReference>
<dbReference type="PRINTS" id="PR00413">
    <property type="entry name" value="HADHALOGNASE"/>
</dbReference>
<dbReference type="InterPro" id="IPR023198">
    <property type="entry name" value="PGP-like_dom2"/>
</dbReference>
<proteinExistence type="inferred from homology"/>
<dbReference type="InterPro" id="IPR036412">
    <property type="entry name" value="HAD-like_sf"/>
</dbReference>
<dbReference type="Pfam" id="PF13419">
    <property type="entry name" value="HAD_2"/>
    <property type="match status" value="1"/>
</dbReference>
<dbReference type="InterPro" id="IPR051600">
    <property type="entry name" value="Beta-PGM-like"/>
</dbReference>
<name>A0A8K1ZZB8_9CYAN</name>
<dbReference type="SFLD" id="SFLDS00003">
    <property type="entry name" value="Haloacid_Dehalogenase"/>
    <property type="match status" value="1"/>
</dbReference>
<keyword evidence="6" id="KW-1185">Reference proteome</keyword>
<evidence type="ECO:0000256" key="3">
    <source>
        <dbReference type="ARBA" id="ARBA00022723"/>
    </source>
</evidence>
<evidence type="ECO:0000256" key="1">
    <source>
        <dbReference type="ARBA" id="ARBA00001946"/>
    </source>
</evidence>
<reference evidence="5" key="1">
    <citation type="submission" date="2019-12" db="EMBL/GenBank/DDBJ databases">
        <title>High-Quality draft genome sequences of three cyanobacteria isolated from the limestone walls of the Old Cathedral of Coimbra.</title>
        <authorList>
            <person name="Tiago I."/>
            <person name="Soares F."/>
            <person name="Portugal A."/>
        </authorList>
    </citation>
    <scope>NUCLEOTIDE SEQUENCE [LARGE SCALE GENOMIC DNA]</scope>
    <source>
        <strain evidence="5">C</strain>
    </source>
</reference>
<sequence>MTLKAILFDFNGVLIDDEPLHQELLVELLLQENLSTTTAELKSICLGRSDRACLQDLLTRRGRLVEPEYLESLMRQKSTAYQKRLAALPQLPLFTDVCTLIQTLRTPIEGRSPMKLAIVSGARQTEITWVLTQAQLRDSFDILVSADDIQHSKPDPEAYTLAIDRFNQTFPDLQLTPGNCLAIEDSRAGIEAAKRAQVPVVGVAHTYPFHMMQRWANWAVDYLDDLELERIYSMFEPTESTRPQNTNSNLPI</sequence>
<dbReference type="SFLD" id="SFLDG01129">
    <property type="entry name" value="C1.5:_HAD__Beta-PGM__Phosphata"/>
    <property type="match status" value="1"/>
</dbReference>
<dbReference type="Gene3D" id="3.40.50.1000">
    <property type="entry name" value="HAD superfamily/HAD-like"/>
    <property type="match status" value="1"/>
</dbReference>
<keyword evidence="5" id="KW-0378">Hydrolase</keyword>
<dbReference type="InterPro" id="IPR006439">
    <property type="entry name" value="HAD-SF_hydro_IA"/>
</dbReference>
<dbReference type="AlphaFoldDB" id="A0A8K1ZZB8"/>
<accession>A0A8K1ZZB8</accession>
<keyword evidence="4" id="KW-0460">Magnesium</keyword>
<dbReference type="NCBIfam" id="TIGR01509">
    <property type="entry name" value="HAD-SF-IA-v3"/>
    <property type="match status" value="1"/>
</dbReference>
<comment type="caution">
    <text evidence="5">The sequence shown here is derived from an EMBL/GenBank/DDBJ whole genome shotgun (WGS) entry which is preliminary data.</text>
</comment>
<comment type="similarity">
    <text evidence="2">Belongs to the HAD-like hydrolase superfamily. CbbY/CbbZ/Gph/YieH family.</text>
</comment>
<dbReference type="PANTHER" id="PTHR46193">
    <property type="entry name" value="6-PHOSPHOGLUCONATE PHOSPHATASE"/>
    <property type="match status" value="1"/>
</dbReference>
<dbReference type="EMBL" id="WVIC01000014">
    <property type="protein sequence ID" value="NCJ06602.1"/>
    <property type="molecule type" value="Genomic_DNA"/>
</dbReference>
<organism evidence="5 6">
    <name type="scientific">Petrachloros mirabilis ULC683</name>
    <dbReference type="NCBI Taxonomy" id="2781853"/>
    <lineage>
        <taxon>Bacteria</taxon>
        <taxon>Bacillati</taxon>
        <taxon>Cyanobacteriota</taxon>
        <taxon>Cyanophyceae</taxon>
        <taxon>Synechococcales</taxon>
        <taxon>Petrachlorosaceae</taxon>
        <taxon>Petrachloros</taxon>
        <taxon>Petrachloros mirabilis</taxon>
    </lineage>
</organism>
<dbReference type="Gene3D" id="1.10.150.240">
    <property type="entry name" value="Putative phosphatase, domain 2"/>
    <property type="match status" value="1"/>
</dbReference>
<keyword evidence="3" id="KW-0479">Metal-binding</keyword>
<evidence type="ECO:0000313" key="5">
    <source>
        <dbReference type="EMBL" id="NCJ06602.1"/>
    </source>
</evidence>
<evidence type="ECO:0000256" key="4">
    <source>
        <dbReference type="ARBA" id="ARBA00022842"/>
    </source>
</evidence>
<protein>
    <submittedName>
        <fullName evidence="5">HAD-IA family hydrolase</fullName>
    </submittedName>
</protein>
<dbReference type="PANTHER" id="PTHR46193:SF21">
    <property type="entry name" value="SLL1138 PROTEIN"/>
    <property type="match status" value="1"/>
</dbReference>
<dbReference type="InterPro" id="IPR041492">
    <property type="entry name" value="HAD_2"/>
</dbReference>
<dbReference type="GO" id="GO:0016787">
    <property type="term" value="F:hydrolase activity"/>
    <property type="evidence" value="ECO:0007669"/>
    <property type="project" value="UniProtKB-KW"/>
</dbReference>
<gene>
    <name evidence="5" type="ORF">GS597_08815</name>
</gene>
<dbReference type="Proteomes" id="UP000607397">
    <property type="component" value="Unassembled WGS sequence"/>
</dbReference>
<dbReference type="GO" id="GO:0046872">
    <property type="term" value="F:metal ion binding"/>
    <property type="evidence" value="ECO:0007669"/>
    <property type="project" value="UniProtKB-KW"/>
</dbReference>
<evidence type="ECO:0000313" key="6">
    <source>
        <dbReference type="Proteomes" id="UP000607397"/>
    </source>
</evidence>
<evidence type="ECO:0000256" key="2">
    <source>
        <dbReference type="ARBA" id="ARBA00006171"/>
    </source>
</evidence>